<evidence type="ECO:0000256" key="13">
    <source>
        <dbReference type="SAM" id="Phobius"/>
    </source>
</evidence>
<keyword evidence="10 12" id="KW-0739">Sodium transport</keyword>
<keyword evidence="4 12" id="KW-0894">Sodium channel</keyword>
<feature type="transmembrane region" description="Helical" evidence="13">
    <location>
        <begin position="30"/>
        <end position="52"/>
    </location>
</feature>
<evidence type="ECO:0000256" key="11">
    <source>
        <dbReference type="ARBA" id="ARBA00023303"/>
    </source>
</evidence>
<keyword evidence="7" id="KW-0915">Sodium</keyword>
<evidence type="ECO:0000256" key="10">
    <source>
        <dbReference type="ARBA" id="ARBA00023201"/>
    </source>
</evidence>
<comment type="similarity">
    <text evidence="2 12">Belongs to the amiloride-sensitive sodium channel (TC 1.A.6) family.</text>
</comment>
<dbReference type="GO" id="GO:0005886">
    <property type="term" value="C:plasma membrane"/>
    <property type="evidence" value="ECO:0007669"/>
    <property type="project" value="TreeGrafter"/>
</dbReference>
<dbReference type="AlphaFoldDB" id="T1KCT8"/>
<keyword evidence="8 12" id="KW-0406">Ion transport</keyword>
<keyword evidence="9 13" id="KW-0472">Membrane</keyword>
<evidence type="ECO:0000256" key="4">
    <source>
        <dbReference type="ARBA" id="ARBA00022461"/>
    </source>
</evidence>
<name>T1KCT8_TETUR</name>
<evidence type="ECO:0000256" key="12">
    <source>
        <dbReference type="RuleBase" id="RU000679"/>
    </source>
</evidence>
<evidence type="ECO:0000313" key="14">
    <source>
        <dbReference type="EnsemblMetazoa" id="tetur09g00460.1"/>
    </source>
</evidence>
<feature type="transmembrane region" description="Helical" evidence="13">
    <location>
        <begin position="670"/>
        <end position="697"/>
    </location>
</feature>
<dbReference type="STRING" id="32264.T1KCT8"/>
<evidence type="ECO:0000256" key="8">
    <source>
        <dbReference type="ARBA" id="ARBA00023065"/>
    </source>
</evidence>
<evidence type="ECO:0000256" key="2">
    <source>
        <dbReference type="ARBA" id="ARBA00007193"/>
    </source>
</evidence>
<protein>
    <submittedName>
        <fullName evidence="14">Uncharacterized protein</fullName>
    </submittedName>
</protein>
<dbReference type="InterPro" id="IPR001873">
    <property type="entry name" value="ENaC"/>
</dbReference>
<dbReference type="Proteomes" id="UP000015104">
    <property type="component" value="Unassembled WGS sequence"/>
</dbReference>
<dbReference type="Pfam" id="PF00858">
    <property type="entry name" value="ASC"/>
    <property type="match status" value="1"/>
</dbReference>
<proteinExistence type="inferred from homology"/>
<gene>
    <name evidence="14" type="primary">107363008</name>
</gene>
<dbReference type="eggNOG" id="KOG4294">
    <property type="taxonomic scope" value="Eukaryota"/>
</dbReference>
<reference evidence="15" key="1">
    <citation type="submission" date="2011-08" db="EMBL/GenBank/DDBJ databases">
        <authorList>
            <person name="Rombauts S."/>
        </authorList>
    </citation>
    <scope>NUCLEOTIDE SEQUENCE</scope>
    <source>
        <strain evidence="15">London</strain>
    </source>
</reference>
<evidence type="ECO:0000256" key="1">
    <source>
        <dbReference type="ARBA" id="ARBA00004141"/>
    </source>
</evidence>
<keyword evidence="15" id="KW-1185">Reference proteome</keyword>
<dbReference type="PANTHER" id="PTHR11690">
    <property type="entry name" value="AMILORIDE-SENSITIVE SODIUM CHANNEL-RELATED"/>
    <property type="match status" value="1"/>
</dbReference>
<evidence type="ECO:0000313" key="15">
    <source>
        <dbReference type="Proteomes" id="UP000015104"/>
    </source>
</evidence>
<reference evidence="14" key="2">
    <citation type="submission" date="2015-06" db="UniProtKB">
        <authorList>
            <consortium name="EnsemblMetazoa"/>
        </authorList>
    </citation>
    <scope>IDENTIFICATION</scope>
</reference>
<dbReference type="EMBL" id="CAEY01001996">
    <property type="status" value="NOT_ANNOTATED_CDS"/>
    <property type="molecule type" value="Genomic_DNA"/>
</dbReference>
<sequence length="711" mass="79711">MINQLVELFRTSTIPGFPVLFSLTSKPRQYLWILVLIVFLGLTTNSLIQIVLEFLSFPIIVNVLVADSRVLPFPAVTICNLNPVHRSRFCAYQDENINKPVDVESILCANLDKMLDLCEISSFLNELLDQGREICLPNSVNRRPNRPRPINFPFNNSTRNINRGRSPISLRTDKIQPKVGNNSSFNSRRRLPRGLSLREFIQGFRMFISGDVVGLFNSTGLLTGLGVSSLESGSFIDTAIIQLAKIYGINIKSSDDLIPALFLKGFADITGCRFGSVYRSNGSVALEATLRNITDLILNSGCIWKLPRLFSLFQNSSERLLNGLSSCTAPWVRSVLRVNSSSEKDFDQSESPWYILLDLLQSWLADLSRHHLSVARQLGHQSSDLIVSCHFAGKKCYPIEFESIFSSSYGNCYTYNMAESLISSATLSKPSDQKLSGFTGPKFGLELVLNLEVDQYMPTSRETGAKIVIHDRSQKADPDQDAVHVPPGVVTYVGIQLINITRLPAPYRDKCSDDWVEGWVKEWAMTVDHGPYTSQFCLKLCLQTYTLKECNCWTVSAPPPYNSTQPQCDLRKNPVQVSCVERVREKYYAGQLICNCPPRCNEKVYEKFISTGVEAAQCSALSSGTEESSLDHKENIAKVIIYYQTLSFTEITQDVKYTWSSIIGAVGGILGAYLGFSFIAIYEFFEILTVALIRLIFPPKTFTTKIKTRIN</sequence>
<dbReference type="PANTHER" id="PTHR11690:SF248">
    <property type="entry name" value="PICKPOCKET 17, ISOFORM A"/>
    <property type="match status" value="1"/>
</dbReference>
<keyword evidence="6 13" id="KW-1133">Transmembrane helix</keyword>
<keyword evidence="3 12" id="KW-0813">Transport</keyword>
<comment type="subcellular location">
    <subcellularLocation>
        <location evidence="1">Membrane</location>
        <topology evidence="1">Multi-pass membrane protein</topology>
    </subcellularLocation>
</comment>
<keyword evidence="11 12" id="KW-0407">Ion channel</keyword>
<dbReference type="PRINTS" id="PR01078">
    <property type="entry name" value="AMINACHANNEL"/>
</dbReference>
<dbReference type="PROSITE" id="PS01206">
    <property type="entry name" value="ASC"/>
    <property type="match status" value="1"/>
</dbReference>
<evidence type="ECO:0000256" key="7">
    <source>
        <dbReference type="ARBA" id="ARBA00023053"/>
    </source>
</evidence>
<accession>T1KCT8</accession>
<keyword evidence="5 12" id="KW-0812">Transmembrane</keyword>
<dbReference type="HOGENOM" id="CLU_388493_0_0_1"/>
<organism evidence="14 15">
    <name type="scientific">Tetranychus urticae</name>
    <name type="common">Two-spotted spider mite</name>
    <dbReference type="NCBI Taxonomy" id="32264"/>
    <lineage>
        <taxon>Eukaryota</taxon>
        <taxon>Metazoa</taxon>
        <taxon>Ecdysozoa</taxon>
        <taxon>Arthropoda</taxon>
        <taxon>Chelicerata</taxon>
        <taxon>Arachnida</taxon>
        <taxon>Acari</taxon>
        <taxon>Acariformes</taxon>
        <taxon>Trombidiformes</taxon>
        <taxon>Prostigmata</taxon>
        <taxon>Eleutherengona</taxon>
        <taxon>Raphignathae</taxon>
        <taxon>Tetranychoidea</taxon>
        <taxon>Tetranychidae</taxon>
        <taxon>Tetranychus</taxon>
    </lineage>
</organism>
<dbReference type="GO" id="GO:0015280">
    <property type="term" value="F:ligand-gated sodium channel activity"/>
    <property type="evidence" value="ECO:0007669"/>
    <property type="project" value="TreeGrafter"/>
</dbReference>
<evidence type="ECO:0000256" key="9">
    <source>
        <dbReference type="ARBA" id="ARBA00023136"/>
    </source>
</evidence>
<dbReference type="Gene3D" id="2.60.470.10">
    <property type="entry name" value="Acid-sensing ion channels like domains"/>
    <property type="match status" value="1"/>
</dbReference>
<evidence type="ECO:0000256" key="6">
    <source>
        <dbReference type="ARBA" id="ARBA00022989"/>
    </source>
</evidence>
<evidence type="ECO:0000256" key="5">
    <source>
        <dbReference type="ARBA" id="ARBA00022692"/>
    </source>
</evidence>
<dbReference type="InterPro" id="IPR020903">
    <property type="entry name" value="ENaC_CS"/>
</dbReference>
<evidence type="ECO:0000256" key="3">
    <source>
        <dbReference type="ARBA" id="ARBA00022448"/>
    </source>
</evidence>
<dbReference type="EnsemblMetazoa" id="tetur09g00460.1">
    <property type="protein sequence ID" value="tetur09g00460.1"/>
    <property type="gene ID" value="tetur09g00460"/>
</dbReference>